<comment type="caution">
    <text evidence="2">The sequence shown here is derived from an EMBL/GenBank/DDBJ whole genome shotgun (WGS) entry which is preliminary data.</text>
</comment>
<organism evidence="2 3">
    <name type="scientific">Austropuccinia psidii MF-1</name>
    <dbReference type="NCBI Taxonomy" id="1389203"/>
    <lineage>
        <taxon>Eukaryota</taxon>
        <taxon>Fungi</taxon>
        <taxon>Dikarya</taxon>
        <taxon>Basidiomycota</taxon>
        <taxon>Pucciniomycotina</taxon>
        <taxon>Pucciniomycetes</taxon>
        <taxon>Pucciniales</taxon>
        <taxon>Sphaerophragmiaceae</taxon>
        <taxon>Austropuccinia</taxon>
    </lineage>
</organism>
<accession>A0A9Q3C7Q0</accession>
<protein>
    <submittedName>
        <fullName evidence="2">Uncharacterized protein</fullName>
    </submittedName>
</protein>
<feature type="compositionally biased region" description="Polar residues" evidence="1">
    <location>
        <begin position="1"/>
        <end position="38"/>
    </location>
</feature>
<evidence type="ECO:0000313" key="2">
    <source>
        <dbReference type="EMBL" id="MBW0478220.1"/>
    </source>
</evidence>
<evidence type="ECO:0000313" key="3">
    <source>
        <dbReference type="Proteomes" id="UP000765509"/>
    </source>
</evidence>
<dbReference type="AlphaFoldDB" id="A0A9Q3C7Q0"/>
<evidence type="ECO:0000256" key="1">
    <source>
        <dbReference type="SAM" id="MobiDB-lite"/>
    </source>
</evidence>
<sequence length="130" mass="14578">MSSNPVSRSSSHQAKFEQMTNTFPQSDGVTTRFIQQAESKVAAGNNPSWSNNQKKEKGKGCRIRFQDQVPKSSNPSSSRRSMKPTNNPRASQTRAVSQVKRTLIQMLIRDAPPDFKYTTVSNLSGHFNFK</sequence>
<dbReference type="Proteomes" id="UP000765509">
    <property type="component" value="Unassembled WGS sequence"/>
</dbReference>
<dbReference type="EMBL" id="AVOT02005101">
    <property type="protein sequence ID" value="MBW0478220.1"/>
    <property type="molecule type" value="Genomic_DNA"/>
</dbReference>
<keyword evidence="3" id="KW-1185">Reference proteome</keyword>
<gene>
    <name evidence="2" type="ORF">O181_017935</name>
</gene>
<name>A0A9Q3C7Q0_9BASI</name>
<proteinExistence type="predicted"/>
<reference evidence="2" key="1">
    <citation type="submission" date="2021-03" db="EMBL/GenBank/DDBJ databases">
        <title>Draft genome sequence of rust myrtle Austropuccinia psidii MF-1, a brazilian biotype.</title>
        <authorList>
            <person name="Quecine M.C."/>
            <person name="Pachon D.M.R."/>
            <person name="Bonatelli M.L."/>
            <person name="Correr F.H."/>
            <person name="Franceschini L.M."/>
            <person name="Leite T.F."/>
            <person name="Margarido G.R.A."/>
            <person name="Almeida C.A."/>
            <person name="Ferrarezi J.A."/>
            <person name="Labate C.A."/>
        </authorList>
    </citation>
    <scope>NUCLEOTIDE SEQUENCE</scope>
    <source>
        <strain evidence="2">MF-1</strain>
    </source>
</reference>
<feature type="compositionally biased region" description="Polar residues" evidence="1">
    <location>
        <begin position="83"/>
        <end position="98"/>
    </location>
</feature>
<feature type="region of interest" description="Disordered" evidence="1">
    <location>
        <begin position="1"/>
        <end position="98"/>
    </location>
</feature>